<dbReference type="NCBIfam" id="NF004403">
    <property type="entry name" value="PRK05758.2-4"/>
    <property type="match status" value="1"/>
</dbReference>
<evidence type="ECO:0000256" key="8">
    <source>
        <dbReference type="HAMAP-Rule" id="MF_01416"/>
    </source>
</evidence>
<comment type="function">
    <text evidence="8">F(1)F(0) ATP synthase produces ATP from ADP in the presence of a proton or sodium gradient. F-type ATPases consist of two structural domains, F(1) containing the extramembraneous catalytic core and F(0) containing the membrane proton channel, linked together by a central stalk and a peripheral stalk. During catalysis, ATP synthesis in the catalytic domain of F(1) is coupled via a rotary mechanism of the central stalk subunits to proton translocation.</text>
</comment>
<comment type="function">
    <text evidence="8">This protein is part of the stalk that links CF(0) to CF(1). It either transmits conformational changes from CF(0) to CF(1) or is implicated in proton conduction.</text>
</comment>
<dbReference type="Pfam" id="PF00213">
    <property type="entry name" value="OSCP"/>
    <property type="match status" value="1"/>
</dbReference>
<organism evidence="10 11">
    <name type="scientific">Romboutsia lituseburensis DSM 797</name>
    <dbReference type="NCBI Taxonomy" id="1121325"/>
    <lineage>
        <taxon>Bacteria</taxon>
        <taxon>Bacillati</taxon>
        <taxon>Bacillota</taxon>
        <taxon>Clostridia</taxon>
        <taxon>Peptostreptococcales</taxon>
        <taxon>Peptostreptococcaceae</taxon>
        <taxon>Romboutsia</taxon>
    </lineage>
</organism>
<keyword evidence="9" id="KW-0175">Coiled coil</keyword>
<dbReference type="AlphaFoldDB" id="A0A1G9TSG2"/>
<evidence type="ECO:0000313" key="10">
    <source>
        <dbReference type="EMBL" id="SDM50602.1"/>
    </source>
</evidence>
<evidence type="ECO:0000256" key="2">
    <source>
        <dbReference type="ARBA" id="ARBA00022448"/>
    </source>
</evidence>
<evidence type="ECO:0000256" key="1">
    <source>
        <dbReference type="ARBA" id="ARBA00004370"/>
    </source>
</evidence>
<dbReference type="NCBIfam" id="TIGR01145">
    <property type="entry name" value="ATP_synt_delta"/>
    <property type="match status" value="1"/>
</dbReference>
<keyword evidence="7 8" id="KW-0066">ATP synthesis</keyword>
<keyword evidence="2 8" id="KW-0813">Transport</keyword>
<evidence type="ECO:0000256" key="9">
    <source>
        <dbReference type="SAM" id="Coils"/>
    </source>
</evidence>
<dbReference type="Proteomes" id="UP000199068">
    <property type="component" value="Unassembled WGS sequence"/>
</dbReference>
<reference evidence="10 11" key="1">
    <citation type="submission" date="2016-10" db="EMBL/GenBank/DDBJ databases">
        <authorList>
            <person name="de Groot N.N."/>
        </authorList>
    </citation>
    <scope>NUCLEOTIDE SEQUENCE [LARGE SCALE GENOMIC DNA]</scope>
    <source>
        <strain evidence="10 11">DSM 797</strain>
    </source>
</reference>
<evidence type="ECO:0000256" key="4">
    <source>
        <dbReference type="ARBA" id="ARBA00023065"/>
    </source>
</evidence>
<accession>A0A1G9TSG2</accession>
<feature type="coiled-coil region" evidence="9">
    <location>
        <begin position="115"/>
        <end position="142"/>
    </location>
</feature>
<dbReference type="SUPFAM" id="SSF47928">
    <property type="entry name" value="N-terminal domain of the delta subunit of the F1F0-ATP synthase"/>
    <property type="match status" value="1"/>
</dbReference>
<keyword evidence="8" id="KW-1003">Cell membrane</keyword>
<dbReference type="HAMAP" id="MF_01416">
    <property type="entry name" value="ATP_synth_delta_bact"/>
    <property type="match status" value="1"/>
</dbReference>
<dbReference type="SUPFAM" id="SSF160527">
    <property type="entry name" value="V-type ATPase subunit E-like"/>
    <property type="match status" value="1"/>
</dbReference>
<dbReference type="PRINTS" id="PR00125">
    <property type="entry name" value="ATPASEDELTA"/>
</dbReference>
<dbReference type="RefSeq" id="WP_092727672.1">
    <property type="nucleotide sequence ID" value="NZ_FNGW01000013.1"/>
</dbReference>
<name>A0A1G9TSG2_9FIRM</name>
<keyword evidence="3 8" id="KW-0375">Hydrogen ion transport</keyword>
<protein>
    <recommendedName>
        <fullName evidence="8">ATP synthase subunit delta</fullName>
    </recommendedName>
    <alternativeName>
        <fullName evidence="8">ATP synthase F(1) sector subunit delta</fullName>
    </alternativeName>
    <alternativeName>
        <fullName evidence="8">F-type ATPase subunit delta</fullName>
        <shortName evidence="8">F-ATPase subunit delta</shortName>
    </alternativeName>
</protein>
<keyword evidence="6 8" id="KW-0139">CF(1)</keyword>
<evidence type="ECO:0000256" key="5">
    <source>
        <dbReference type="ARBA" id="ARBA00023136"/>
    </source>
</evidence>
<evidence type="ECO:0000313" key="11">
    <source>
        <dbReference type="Proteomes" id="UP000199068"/>
    </source>
</evidence>
<dbReference type="InterPro" id="IPR020781">
    <property type="entry name" value="ATPase_OSCP/d_CS"/>
</dbReference>
<dbReference type="GO" id="GO:0005886">
    <property type="term" value="C:plasma membrane"/>
    <property type="evidence" value="ECO:0007669"/>
    <property type="project" value="UniProtKB-SubCell"/>
</dbReference>
<dbReference type="InterPro" id="IPR000711">
    <property type="entry name" value="ATPase_OSCP/dsu"/>
</dbReference>
<sequence>MINVIAGRYAEALFQVGEESNSTTKLYEELNAVVEALQSSKELDGAFKSPLVGKAEKKQILEKVFGAHVSANLNNFLKIMIDKDRMSAINAVKKSYKELLNEKNNVIEGIAITAVAMSQDELKKLEEKLSSKYNKNVTLQNKVDESILGGVLVRLGNEEIDGTVKTRLSNMKNQLSQVIS</sequence>
<evidence type="ECO:0000256" key="3">
    <source>
        <dbReference type="ARBA" id="ARBA00022781"/>
    </source>
</evidence>
<dbReference type="GO" id="GO:0046933">
    <property type="term" value="F:proton-transporting ATP synthase activity, rotational mechanism"/>
    <property type="evidence" value="ECO:0007669"/>
    <property type="project" value="UniProtKB-UniRule"/>
</dbReference>
<dbReference type="PROSITE" id="PS00389">
    <property type="entry name" value="ATPASE_DELTA"/>
    <property type="match status" value="1"/>
</dbReference>
<keyword evidence="11" id="KW-1185">Reference proteome</keyword>
<dbReference type="GO" id="GO:0045259">
    <property type="term" value="C:proton-transporting ATP synthase complex"/>
    <property type="evidence" value="ECO:0007669"/>
    <property type="project" value="UniProtKB-KW"/>
</dbReference>
<keyword evidence="5 8" id="KW-0472">Membrane</keyword>
<evidence type="ECO:0000256" key="6">
    <source>
        <dbReference type="ARBA" id="ARBA00023196"/>
    </source>
</evidence>
<dbReference type="Gene3D" id="1.10.520.20">
    <property type="entry name" value="N-terminal domain of the delta subunit of the F1F0-ATP synthase"/>
    <property type="match status" value="1"/>
</dbReference>
<evidence type="ECO:0000256" key="7">
    <source>
        <dbReference type="ARBA" id="ARBA00023310"/>
    </source>
</evidence>
<dbReference type="EMBL" id="FNGW01000013">
    <property type="protein sequence ID" value="SDM50602.1"/>
    <property type="molecule type" value="Genomic_DNA"/>
</dbReference>
<dbReference type="STRING" id="1121325.SAMN04515677_11375"/>
<gene>
    <name evidence="8" type="primary">atpH</name>
    <name evidence="10" type="ORF">SAMN04515677_11375</name>
</gene>
<dbReference type="InterPro" id="IPR026015">
    <property type="entry name" value="ATP_synth_OSCP/delta_N_sf"/>
</dbReference>
<dbReference type="PANTHER" id="PTHR11910">
    <property type="entry name" value="ATP SYNTHASE DELTA CHAIN"/>
    <property type="match status" value="1"/>
</dbReference>
<keyword evidence="4 8" id="KW-0406">Ion transport</keyword>
<comment type="similarity">
    <text evidence="8">Belongs to the ATPase delta chain family.</text>
</comment>
<comment type="subcellular location">
    <subcellularLocation>
        <location evidence="8">Cell membrane</location>
        <topology evidence="8">Peripheral membrane protein</topology>
    </subcellularLocation>
    <subcellularLocation>
        <location evidence="1">Membrane</location>
    </subcellularLocation>
</comment>
<proteinExistence type="inferred from homology"/>